<reference evidence="1 2" key="1">
    <citation type="journal article" date="2010" name="Cell">
        <title>The genome of Naegleria gruberi illuminates early eukaryotic versatility.</title>
        <authorList>
            <person name="Fritz-Laylin L.K."/>
            <person name="Prochnik S.E."/>
            <person name="Ginger M.L."/>
            <person name="Dacks J.B."/>
            <person name="Carpenter M.L."/>
            <person name="Field M.C."/>
            <person name="Kuo A."/>
            <person name="Paredez A."/>
            <person name="Chapman J."/>
            <person name="Pham J."/>
            <person name="Shu S."/>
            <person name="Neupane R."/>
            <person name="Cipriano M."/>
            <person name="Mancuso J."/>
            <person name="Tu H."/>
            <person name="Salamov A."/>
            <person name="Lindquist E."/>
            <person name="Shapiro H."/>
            <person name="Lucas S."/>
            <person name="Grigoriev I.V."/>
            <person name="Cande W.Z."/>
            <person name="Fulton C."/>
            <person name="Rokhsar D.S."/>
            <person name="Dawson S.C."/>
        </authorList>
    </citation>
    <scope>NUCLEOTIDE SEQUENCE [LARGE SCALE GENOMIC DNA]</scope>
    <source>
        <strain evidence="1 2">NEG-M</strain>
    </source>
</reference>
<dbReference type="KEGG" id="ngr:NAEGRDRAFT_72893"/>
<dbReference type="Proteomes" id="UP000006671">
    <property type="component" value="Unassembled WGS sequence"/>
</dbReference>
<keyword evidence="2" id="KW-1185">Reference proteome</keyword>
<organism evidence="2">
    <name type="scientific">Naegleria gruberi</name>
    <name type="common">Amoeba</name>
    <dbReference type="NCBI Taxonomy" id="5762"/>
    <lineage>
        <taxon>Eukaryota</taxon>
        <taxon>Discoba</taxon>
        <taxon>Heterolobosea</taxon>
        <taxon>Tetramitia</taxon>
        <taxon>Eutetramitia</taxon>
        <taxon>Vahlkampfiidae</taxon>
        <taxon>Naegleria</taxon>
    </lineage>
</organism>
<dbReference type="VEuPathDB" id="AmoebaDB:NAEGRDRAFT_72893"/>
<proteinExistence type="predicted"/>
<name>D2VV51_NAEGR</name>
<sequence length="217" mass="25912">MARSHNKFVKHNGYTSSDEHYRKEYRKSDRKAFRKTSRDVFTNDIISIVNKLDEIKPSKPERHVMCPMCQAICERHYKEIDLTYENGIIDHVNEEIKVQKQKIKQQSKEEKFIQMCKSRSEHKKKKIIKKIERNGGLNELSTNQINSIVHSNTTNNNTEIISESDETDSETELHLEKLKREKLKKQYLYKCSAKEIERYDEKQSPQVFKFVRKMKNK</sequence>
<protein>
    <submittedName>
        <fullName evidence="1">Predicted protein</fullName>
    </submittedName>
</protein>
<dbReference type="InParanoid" id="D2VV51"/>
<dbReference type="RefSeq" id="XP_002671990.1">
    <property type="nucleotide sequence ID" value="XM_002671944.1"/>
</dbReference>
<evidence type="ECO:0000313" key="2">
    <source>
        <dbReference type="Proteomes" id="UP000006671"/>
    </source>
</evidence>
<evidence type="ECO:0000313" key="1">
    <source>
        <dbReference type="EMBL" id="EFC39246.1"/>
    </source>
</evidence>
<dbReference type="GeneID" id="8853438"/>
<accession>D2VV51</accession>
<dbReference type="AlphaFoldDB" id="D2VV51"/>
<gene>
    <name evidence="1" type="ORF">NAEGRDRAFT_72893</name>
</gene>
<dbReference type="EMBL" id="GG738901">
    <property type="protein sequence ID" value="EFC39246.1"/>
    <property type="molecule type" value="Genomic_DNA"/>
</dbReference>